<keyword evidence="1" id="KW-0479">Metal-binding</keyword>
<dbReference type="AlphaFoldDB" id="A0AAI9SEB8"/>
<dbReference type="Proteomes" id="UP000469462">
    <property type="component" value="Unassembled WGS sequence"/>
</dbReference>
<sequence length="138" mass="15136">MKVPVEVLVHSKAKTLELAYADGTRAIFPFEFLRVFSPSAEVQGHSPEEAVLQVGCANVGLRGVEPVGQYALKLLFDDGHETGIYSWDYFEKLFVEHDALWGAYLNELASVGASRDPADPANAPFLARMKPKKTCSHG</sequence>
<name>A0AAI9SEB8_9BURK</name>
<keyword evidence="2" id="KW-0408">Iron</keyword>
<keyword evidence="5" id="KW-1185">Reference proteome</keyword>
<organism evidence="4 5">
    <name type="scientific">Sutterella seckii</name>
    <dbReference type="NCBI Taxonomy" id="1944635"/>
    <lineage>
        <taxon>Bacteria</taxon>
        <taxon>Pseudomonadati</taxon>
        <taxon>Pseudomonadota</taxon>
        <taxon>Betaproteobacteria</taxon>
        <taxon>Burkholderiales</taxon>
        <taxon>Sutterellaceae</taxon>
        <taxon>Sutterella</taxon>
    </lineage>
</organism>
<accession>A0AAI9SEB8</accession>
<evidence type="ECO:0000259" key="3">
    <source>
        <dbReference type="Pfam" id="PF06155"/>
    </source>
</evidence>
<evidence type="ECO:0000313" key="5">
    <source>
        <dbReference type="Proteomes" id="UP000469462"/>
    </source>
</evidence>
<dbReference type="InterPro" id="IPR010376">
    <property type="entry name" value="GBBH-like_N"/>
</dbReference>
<dbReference type="EMBL" id="WEHW01000002">
    <property type="protein sequence ID" value="KAB7652603.1"/>
    <property type="molecule type" value="Genomic_DNA"/>
</dbReference>
<evidence type="ECO:0000256" key="1">
    <source>
        <dbReference type="ARBA" id="ARBA00022723"/>
    </source>
</evidence>
<reference evidence="4 5" key="1">
    <citation type="submission" date="2019-10" db="EMBL/GenBank/DDBJ databases">
        <title>Genome diversity of Sutterella seckii.</title>
        <authorList>
            <person name="Chaplin A.V."/>
            <person name="Sokolova S.R."/>
            <person name="Mosin K.A."/>
            <person name="Ivanova E.L."/>
            <person name="Kochetkova T.O."/>
            <person name="Goltsov A.Y."/>
            <person name="Trofimov D.Y."/>
            <person name="Efimov B.A."/>
        </authorList>
    </citation>
    <scope>NUCLEOTIDE SEQUENCE [LARGE SCALE GENOMIC DNA]</scope>
    <source>
        <strain evidence="4 5">ASD3426</strain>
    </source>
</reference>
<dbReference type="GO" id="GO:0046872">
    <property type="term" value="F:metal ion binding"/>
    <property type="evidence" value="ECO:0007669"/>
    <property type="project" value="UniProtKB-KW"/>
</dbReference>
<comment type="caution">
    <text evidence="4">The sequence shown here is derived from an EMBL/GenBank/DDBJ whole genome shotgun (WGS) entry which is preliminary data.</text>
</comment>
<protein>
    <submittedName>
        <fullName evidence="4">DUF971 domain-containing protein</fullName>
    </submittedName>
</protein>
<feature type="domain" description="Gamma-butyrobetaine hydroxylase-like N-terminal" evidence="3">
    <location>
        <begin position="9"/>
        <end position="90"/>
    </location>
</feature>
<evidence type="ECO:0000256" key="2">
    <source>
        <dbReference type="ARBA" id="ARBA00023004"/>
    </source>
</evidence>
<dbReference type="Gene3D" id="3.30.2020.30">
    <property type="match status" value="1"/>
</dbReference>
<dbReference type="Pfam" id="PF06155">
    <property type="entry name" value="GBBH-like_N"/>
    <property type="match status" value="1"/>
</dbReference>
<dbReference type="PANTHER" id="PTHR35303:SF5">
    <property type="entry name" value="OS02G0197800 PROTEIN"/>
    <property type="match status" value="1"/>
</dbReference>
<dbReference type="InterPro" id="IPR038492">
    <property type="entry name" value="GBBH-like_N_sf"/>
</dbReference>
<evidence type="ECO:0000313" key="4">
    <source>
        <dbReference type="EMBL" id="KAB7652603.1"/>
    </source>
</evidence>
<gene>
    <name evidence="4" type="ORF">GBM96_01395</name>
</gene>
<proteinExistence type="predicted"/>
<dbReference type="RefSeq" id="WP_139688346.1">
    <property type="nucleotide sequence ID" value="NZ_WEHW01000002.1"/>
</dbReference>
<dbReference type="PANTHER" id="PTHR35303">
    <property type="entry name" value="OS02G0197800 PROTEIN"/>
    <property type="match status" value="1"/>
</dbReference>